<reference evidence="2" key="1">
    <citation type="submission" date="2019-04" db="EMBL/GenBank/DDBJ databases">
        <title>Evolution of Biomass-Degrading Anaerobic Consortia Revealed by Metagenomics.</title>
        <authorList>
            <person name="Peng X."/>
        </authorList>
    </citation>
    <scope>NUCLEOTIDE SEQUENCE</scope>
    <source>
        <strain evidence="2">SIG254</strain>
    </source>
</reference>
<accession>A0A927W3V2</accession>
<dbReference type="EMBL" id="SVCM01000084">
    <property type="protein sequence ID" value="MBE6060023.1"/>
    <property type="molecule type" value="Genomic_DNA"/>
</dbReference>
<proteinExistence type="predicted"/>
<evidence type="ECO:0000259" key="1">
    <source>
        <dbReference type="Pfam" id="PF13280"/>
    </source>
</evidence>
<name>A0A927W3V2_9CLOT</name>
<dbReference type="AlphaFoldDB" id="A0A927W3V2"/>
<sequence length="80" mass="9824">MYREDTLYKAWSLVKEKGHAWYLRGYCQEKKAIRVFKLSRMKRVECLDESFKKKKLMKIIFKVDIQVSILKWYNKTELTI</sequence>
<protein>
    <submittedName>
        <fullName evidence="2">WYL domain-containing protein</fullName>
    </submittedName>
</protein>
<dbReference type="PROSITE" id="PS52050">
    <property type="entry name" value="WYL"/>
    <property type="match status" value="1"/>
</dbReference>
<comment type="caution">
    <text evidence="2">The sequence shown here is derived from an EMBL/GenBank/DDBJ whole genome shotgun (WGS) entry which is preliminary data.</text>
</comment>
<gene>
    <name evidence="2" type="ORF">E7215_07600</name>
</gene>
<organism evidence="2 3">
    <name type="scientific">Clostridium sulfidigenes</name>
    <dbReference type="NCBI Taxonomy" id="318464"/>
    <lineage>
        <taxon>Bacteria</taxon>
        <taxon>Bacillati</taxon>
        <taxon>Bacillota</taxon>
        <taxon>Clostridia</taxon>
        <taxon>Eubacteriales</taxon>
        <taxon>Clostridiaceae</taxon>
        <taxon>Clostridium</taxon>
    </lineage>
</organism>
<evidence type="ECO:0000313" key="3">
    <source>
        <dbReference type="Proteomes" id="UP000768462"/>
    </source>
</evidence>
<dbReference type="Proteomes" id="UP000768462">
    <property type="component" value="Unassembled WGS sequence"/>
</dbReference>
<dbReference type="Pfam" id="PF13280">
    <property type="entry name" value="WYL"/>
    <property type="match status" value="1"/>
</dbReference>
<evidence type="ECO:0000313" key="2">
    <source>
        <dbReference type="EMBL" id="MBE6060023.1"/>
    </source>
</evidence>
<dbReference type="InterPro" id="IPR026881">
    <property type="entry name" value="WYL_dom"/>
</dbReference>
<feature type="domain" description="WYL" evidence="1">
    <location>
        <begin position="12"/>
        <end position="45"/>
    </location>
</feature>